<dbReference type="NCBIfam" id="NF010181">
    <property type="entry name" value="PRK13660.1"/>
    <property type="match status" value="1"/>
</dbReference>
<dbReference type="RefSeq" id="WP_097157587.1">
    <property type="nucleotide sequence ID" value="NZ_JBEPMQ010000001.1"/>
</dbReference>
<dbReference type="EMBL" id="OAOP01000002">
    <property type="protein sequence ID" value="SNX68191.1"/>
    <property type="molecule type" value="Genomic_DNA"/>
</dbReference>
<dbReference type="AlphaFoldDB" id="A0A285CKV8"/>
<comment type="similarity">
    <text evidence="1">Belongs to the UPF0398 family.</text>
</comment>
<dbReference type="PANTHER" id="PTHR38440:SF1">
    <property type="entry name" value="UPF0398 PROTEIN SPR0331"/>
    <property type="match status" value="1"/>
</dbReference>
<reference evidence="2 3" key="1">
    <citation type="submission" date="2017-08" db="EMBL/GenBank/DDBJ databases">
        <authorList>
            <person name="de Groot N.N."/>
        </authorList>
    </citation>
    <scope>NUCLEOTIDE SEQUENCE [LARGE SCALE GENOMIC DNA]</scope>
    <source>
        <strain evidence="2 3">JC228</strain>
    </source>
</reference>
<dbReference type="OrthoDB" id="2301957at2"/>
<dbReference type="PANTHER" id="PTHR38440">
    <property type="entry name" value="UPF0398 PROTEIN YPSA"/>
    <property type="match status" value="1"/>
</dbReference>
<evidence type="ECO:0000313" key="2">
    <source>
        <dbReference type="EMBL" id="SNX68191.1"/>
    </source>
</evidence>
<organism evidence="2 3">
    <name type="scientific">Bacillus oleivorans</name>
    <dbReference type="NCBI Taxonomy" id="1448271"/>
    <lineage>
        <taxon>Bacteria</taxon>
        <taxon>Bacillati</taxon>
        <taxon>Bacillota</taxon>
        <taxon>Bacilli</taxon>
        <taxon>Bacillales</taxon>
        <taxon>Bacillaceae</taxon>
        <taxon>Bacillus</taxon>
    </lineage>
</organism>
<dbReference type="PIRSF" id="PIRSF021290">
    <property type="entry name" value="DUF1273"/>
    <property type="match status" value="1"/>
</dbReference>
<dbReference type="Gene3D" id="3.40.50.450">
    <property type="match status" value="1"/>
</dbReference>
<evidence type="ECO:0000256" key="1">
    <source>
        <dbReference type="HAMAP-Rule" id="MF_01575"/>
    </source>
</evidence>
<keyword evidence="3" id="KW-1185">Reference proteome</keyword>
<protein>
    <recommendedName>
        <fullName evidence="1">UPF0398 protein SAMN05877753_102400</fullName>
    </recommendedName>
</protein>
<dbReference type="InterPro" id="IPR010697">
    <property type="entry name" value="YspA"/>
</dbReference>
<dbReference type="Proteomes" id="UP000219546">
    <property type="component" value="Unassembled WGS sequence"/>
</dbReference>
<dbReference type="SUPFAM" id="SSF102405">
    <property type="entry name" value="MCP/YpsA-like"/>
    <property type="match status" value="1"/>
</dbReference>
<accession>A0A285CKV8</accession>
<gene>
    <name evidence="2" type="ORF">SAMN05877753_102400</name>
</gene>
<sequence length="182" mass="21326">MKIVYCTGYKGFELGIFKKDHEGVRYIKKALEHELRLLLDGGLEWVLSSGQLGVELWALEVALSLRQEFPNLKVGAIEPFQGQSEKWNETNQAWHGEVMAKLDYVNSLFHQPYKGPYMFKRHQEFVIHKSDGAIILYDPEREGTPKYFYEAAINFQLNHPYDVRTISFYDLQMVVEQENEEF</sequence>
<dbReference type="Pfam" id="PF06908">
    <property type="entry name" value="YpsA"/>
    <property type="match status" value="1"/>
</dbReference>
<name>A0A285CKV8_9BACI</name>
<evidence type="ECO:0000313" key="3">
    <source>
        <dbReference type="Proteomes" id="UP000219546"/>
    </source>
</evidence>
<dbReference type="HAMAP" id="MF_01575">
    <property type="entry name" value="UPF0398"/>
    <property type="match status" value="1"/>
</dbReference>
<proteinExistence type="inferred from homology"/>